<accession>A0AAJ0A0L9</accession>
<evidence type="ECO:0000313" key="2">
    <source>
        <dbReference type="Proteomes" id="UP001243989"/>
    </source>
</evidence>
<evidence type="ECO:0000313" key="1">
    <source>
        <dbReference type="EMBL" id="KAK1654253.1"/>
    </source>
</evidence>
<gene>
    <name evidence="1" type="ORF">BDP81DRAFT_415311</name>
</gene>
<dbReference type="Proteomes" id="UP001243989">
    <property type="component" value="Unassembled WGS sequence"/>
</dbReference>
<proteinExistence type="predicted"/>
<keyword evidence="2" id="KW-1185">Reference proteome</keyword>
<comment type="caution">
    <text evidence="1">The sequence shown here is derived from an EMBL/GenBank/DDBJ whole genome shotgun (WGS) entry which is preliminary data.</text>
</comment>
<dbReference type="RefSeq" id="XP_060450297.1">
    <property type="nucleotide sequence ID" value="XM_060589444.1"/>
</dbReference>
<reference evidence="1" key="1">
    <citation type="submission" date="2021-06" db="EMBL/GenBank/DDBJ databases">
        <title>Comparative genomics, transcriptomics and evolutionary studies reveal genomic signatures of adaptation to plant cell wall in hemibiotrophic fungi.</title>
        <authorList>
            <consortium name="DOE Joint Genome Institute"/>
            <person name="Baroncelli R."/>
            <person name="Diaz J.F."/>
            <person name="Benocci T."/>
            <person name="Peng M."/>
            <person name="Battaglia E."/>
            <person name="Haridas S."/>
            <person name="Andreopoulos W."/>
            <person name="Labutti K."/>
            <person name="Pangilinan J."/>
            <person name="Floch G.L."/>
            <person name="Makela M.R."/>
            <person name="Henrissat B."/>
            <person name="Grigoriev I.V."/>
            <person name="Crouch J.A."/>
            <person name="De Vries R.P."/>
            <person name="Sukno S.A."/>
            <person name="Thon M.R."/>
        </authorList>
    </citation>
    <scope>NUCLEOTIDE SEQUENCE</scope>
    <source>
        <strain evidence="1">CBS 102054</strain>
    </source>
</reference>
<sequence length="143" mass="15189">MPSEVQRILGSPPSHVVEACASGHPTLAASLFFPTVSIDAPKFIVLLSSLAGADIDALAERGVSLRNIYGSFEAHPDVYQLWAAALPKWLLSGELEAPSHRVIPSVDPRLVNTALDDIGRGGGVRYVVNMEGEDDAGEDRGDI</sequence>
<dbReference type="AlphaFoldDB" id="A0AAJ0A0L9"/>
<dbReference type="GeneID" id="85474306"/>
<name>A0AAJ0A0L9_9PEZI</name>
<protein>
    <submittedName>
        <fullName evidence="1">Uncharacterized protein</fullName>
    </submittedName>
</protein>
<organism evidence="1 2">
    <name type="scientific">Colletotrichum phormii</name>
    <dbReference type="NCBI Taxonomy" id="359342"/>
    <lineage>
        <taxon>Eukaryota</taxon>
        <taxon>Fungi</taxon>
        <taxon>Dikarya</taxon>
        <taxon>Ascomycota</taxon>
        <taxon>Pezizomycotina</taxon>
        <taxon>Sordariomycetes</taxon>
        <taxon>Hypocreomycetidae</taxon>
        <taxon>Glomerellales</taxon>
        <taxon>Glomerellaceae</taxon>
        <taxon>Colletotrichum</taxon>
        <taxon>Colletotrichum acutatum species complex</taxon>
    </lineage>
</organism>
<dbReference type="EMBL" id="JAHMHQ010000002">
    <property type="protein sequence ID" value="KAK1654253.1"/>
    <property type="molecule type" value="Genomic_DNA"/>
</dbReference>